<evidence type="ECO:0000313" key="10">
    <source>
        <dbReference type="EMBL" id="RFU40603.1"/>
    </source>
</evidence>
<dbReference type="GO" id="GO:0009236">
    <property type="term" value="P:cobalamin biosynthetic process"/>
    <property type="evidence" value="ECO:0007669"/>
    <property type="project" value="UniProtKB-UniPathway"/>
</dbReference>
<evidence type="ECO:0000256" key="2">
    <source>
        <dbReference type="ARBA" id="ARBA00022573"/>
    </source>
</evidence>
<dbReference type="GO" id="GO:0030789">
    <property type="term" value="F:precorrin-3B C17-methyltransferase activity"/>
    <property type="evidence" value="ECO:0007669"/>
    <property type="project" value="UniProtKB-EC"/>
</dbReference>
<dbReference type="PANTHER" id="PTHR47036:SF1">
    <property type="entry name" value="COBALT-FACTOR III C(17)-METHYLTRANSFERASE-RELATED"/>
    <property type="match status" value="1"/>
</dbReference>
<dbReference type="EC" id="2.1.1.131" evidence="10"/>
<comment type="pathway">
    <text evidence="1">Cofactor biosynthesis; adenosylcobalamin biosynthesis.</text>
</comment>
<name>A0A372JKN8_9ACTN</name>
<keyword evidence="2" id="KW-0169">Cobalamin biosynthesis</keyword>
<dbReference type="CDD" id="cd11646">
    <property type="entry name" value="Precorrin_3B_C17_MT"/>
    <property type="match status" value="1"/>
</dbReference>
<evidence type="ECO:0000256" key="1">
    <source>
        <dbReference type="ARBA" id="ARBA00004953"/>
    </source>
</evidence>
<keyword evidence="3 10" id="KW-0489">Methyltransferase</keyword>
<dbReference type="Gene3D" id="3.30.950.10">
    <property type="entry name" value="Methyltransferase, Cobalt-precorrin-4 Transmethylase, Domain 2"/>
    <property type="match status" value="1"/>
</dbReference>
<dbReference type="InterPro" id="IPR035996">
    <property type="entry name" value="4pyrrol_Methylase_sf"/>
</dbReference>
<dbReference type="RefSeq" id="WP_117358308.1">
    <property type="nucleotide sequence ID" value="NZ_QURH01000273.1"/>
</dbReference>
<sequence>MIGVVAATASGRTAAAALAAAWPGEVRVLTGDRPADALREAWRTCDAVVSFLAVGATVRVLAPLLGHKTADPAVVCVDESARFAVAVLGGHHGANLLAGRLTGVLGTQPVITTASDGANVPALDSYGRDLGFTIDNPELLARVGAAVLSGEPVLLEGADGWPLPALPPNVSPDARDAAVGILVSDAADPARGGREDFGGARLVYRPPSLVVGVGSARGVTAAEVGALIDSTLAEAGLAPASVRCVATIDLKADEQGILDAARDRGWEVVTHPAEDLAAVDVPNPSDVVRAEVGTPSVAEASALHAARSLGRAAELVAAKRKTANATCAVARLTPRGRLSIVGLGPGARDLLTPRAEEALRRAAVIVGLDQYVDQIRDLVRPGTRVLENGLGQEEERARAAVEAAARGNAVALIGSGDAGVYAMASPALEFADADIDVDGVPGITAALAASNLLGAPLGHDHAYISLSDLHTPWEVIERRVRAAAEGDFTVCFYNPRSRARDWQLAAVVKILAEHRPPETPVGFVRNATRPDQTASLTTLADLDPSDVDMFTVVLVGSSRSRAVAGRFVTPRGYRWA</sequence>
<evidence type="ECO:0000256" key="4">
    <source>
        <dbReference type="ARBA" id="ARBA00022679"/>
    </source>
</evidence>
<dbReference type="Pfam" id="PF11760">
    <property type="entry name" value="CbiG_N"/>
    <property type="match status" value="1"/>
</dbReference>
<dbReference type="InterPro" id="IPR002750">
    <property type="entry name" value="CobE/GbiG_C"/>
</dbReference>
<keyword evidence="11" id="KW-1185">Reference proteome</keyword>
<feature type="domain" description="Cobalamin synthesis G N-terminal" evidence="8">
    <location>
        <begin position="37"/>
        <end position="116"/>
    </location>
</feature>
<keyword evidence="5" id="KW-0949">S-adenosyl-L-methionine</keyword>
<dbReference type="Gene3D" id="3.40.1010.10">
    <property type="entry name" value="Cobalt-precorrin-4 Transmethylase, Domain 1"/>
    <property type="match status" value="1"/>
</dbReference>
<dbReference type="InterPro" id="IPR051810">
    <property type="entry name" value="Precorrin_MeTrfase"/>
</dbReference>
<dbReference type="InterPro" id="IPR038029">
    <property type="entry name" value="GbiG_N_sf"/>
</dbReference>
<dbReference type="PANTHER" id="PTHR47036">
    <property type="entry name" value="COBALT-FACTOR III C(17)-METHYLTRANSFERASE-RELATED"/>
    <property type="match status" value="1"/>
</dbReference>
<dbReference type="SUPFAM" id="SSF159664">
    <property type="entry name" value="CobE/GbiG C-terminal domain-like"/>
    <property type="match status" value="1"/>
</dbReference>
<dbReference type="SUPFAM" id="SSF159672">
    <property type="entry name" value="CbiG N-terminal domain-like"/>
    <property type="match status" value="1"/>
</dbReference>
<dbReference type="InterPro" id="IPR021744">
    <property type="entry name" value="CbiG_N"/>
</dbReference>
<proteinExistence type="predicted"/>
<accession>A0A372JKN8</accession>
<reference evidence="10 11" key="1">
    <citation type="submission" date="2018-08" db="EMBL/GenBank/DDBJ databases">
        <title>Actinomadura jelena sp. nov., a novel Actinomycete isolated from soil in Chad.</title>
        <authorList>
            <person name="Shi L."/>
        </authorList>
    </citation>
    <scope>NUCLEOTIDE SEQUENCE [LARGE SCALE GENOMIC DNA]</scope>
    <source>
        <strain evidence="10 11">NEAU-G17</strain>
    </source>
</reference>
<comment type="caution">
    <text evidence="10">The sequence shown here is derived from an EMBL/GenBank/DDBJ whole genome shotgun (WGS) entry which is preliminary data.</text>
</comment>
<evidence type="ECO:0000313" key="11">
    <source>
        <dbReference type="Proteomes" id="UP000261811"/>
    </source>
</evidence>
<feature type="domain" description="CobE/GbiG C-terminal" evidence="7">
    <location>
        <begin position="209"/>
        <end position="330"/>
    </location>
</feature>
<dbReference type="InterPro" id="IPR014776">
    <property type="entry name" value="4pyrrole_Mease_sub2"/>
</dbReference>
<protein>
    <submittedName>
        <fullName evidence="10">Precorrin-3B C(17)-methyltransferase</fullName>
        <ecNumber evidence="10">2.1.1.131</ecNumber>
    </submittedName>
</protein>
<dbReference type="Pfam" id="PF11761">
    <property type="entry name" value="CbiG_mid"/>
    <property type="match status" value="1"/>
</dbReference>
<dbReference type="Gene3D" id="3.40.50.11220">
    <property type="match status" value="1"/>
</dbReference>
<feature type="domain" description="Tetrapyrrole methylase" evidence="6">
    <location>
        <begin position="338"/>
        <end position="542"/>
    </location>
</feature>
<dbReference type="UniPathway" id="UPA00148"/>
<dbReference type="SUPFAM" id="SSF53790">
    <property type="entry name" value="Tetrapyrrole methylase"/>
    <property type="match status" value="1"/>
</dbReference>
<dbReference type="InterPro" id="IPR014777">
    <property type="entry name" value="4pyrrole_Mease_sub1"/>
</dbReference>
<evidence type="ECO:0000256" key="5">
    <source>
        <dbReference type="ARBA" id="ARBA00022691"/>
    </source>
</evidence>
<gene>
    <name evidence="10" type="primary">cobJ</name>
    <name evidence="10" type="ORF">DZF91_16255</name>
</gene>
<dbReference type="NCBIfam" id="TIGR01466">
    <property type="entry name" value="cobJ_cbiH"/>
    <property type="match status" value="1"/>
</dbReference>
<dbReference type="InterPro" id="IPR006363">
    <property type="entry name" value="Cbl_synth_CobJ/CibH_dom"/>
</dbReference>
<dbReference type="EMBL" id="QURH01000273">
    <property type="protein sequence ID" value="RFU40603.1"/>
    <property type="molecule type" value="Genomic_DNA"/>
</dbReference>
<evidence type="ECO:0000259" key="6">
    <source>
        <dbReference type="Pfam" id="PF00590"/>
    </source>
</evidence>
<evidence type="ECO:0000259" key="7">
    <source>
        <dbReference type="Pfam" id="PF01890"/>
    </source>
</evidence>
<keyword evidence="4 10" id="KW-0808">Transferase</keyword>
<dbReference type="AlphaFoldDB" id="A0A372JKN8"/>
<dbReference type="InterPro" id="IPR000878">
    <property type="entry name" value="4pyrrol_Mease"/>
</dbReference>
<dbReference type="Pfam" id="PF00590">
    <property type="entry name" value="TP_methylase"/>
    <property type="match status" value="1"/>
</dbReference>
<evidence type="ECO:0000259" key="9">
    <source>
        <dbReference type="Pfam" id="PF11761"/>
    </source>
</evidence>
<evidence type="ECO:0000256" key="3">
    <source>
        <dbReference type="ARBA" id="ARBA00022603"/>
    </source>
</evidence>
<organism evidence="10 11">
    <name type="scientific">Actinomadura logoneensis</name>
    <dbReference type="NCBI Taxonomy" id="2293572"/>
    <lineage>
        <taxon>Bacteria</taxon>
        <taxon>Bacillati</taxon>
        <taxon>Actinomycetota</taxon>
        <taxon>Actinomycetes</taxon>
        <taxon>Streptosporangiales</taxon>
        <taxon>Thermomonosporaceae</taxon>
        <taxon>Actinomadura</taxon>
    </lineage>
</organism>
<dbReference type="GO" id="GO:0032259">
    <property type="term" value="P:methylation"/>
    <property type="evidence" value="ECO:0007669"/>
    <property type="project" value="UniProtKB-KW"/>
</dbReference>
<dbReference type="Pfam" id="PF01890">
    <property type="entry name" value="CbiG_C"/>
    <property type="match status" value="1"/>
</dbReference>
<dbReference type="InterPro" id="IPR021745">
    <property type="entry name" value="CbiG_mid"/>
</dbReference>
<evidence type="ECO:0000259" key="8">
    <source>
        <dbReference type="Pfam" id="PF11760"/>
    </source>
</evidence>
<dbReference type="Proteomes" id="UP000261811">
    <property type="component" value="Unassembled WGS sequence"/>
</dbReference>
<dbReference type="Gene3D" id="3.30.420.180">
    <property type="entry name" value="CobE/GbiG C-terminal domain"/>
    <property type="match status" value="1"/>
</dbReference>
<dbReference type="OrthoDB" id="9804789at2"/>
<dbReference type="InterPro" id="IPR036518">
    <property type="entry name" value="CobE/GbiG_C_sf"/>
</dbReference>
<feature type="domain" description="Cobalamin biosynthesis central region" evidence="9">
    <location>
        <begin position="121"/>
        <end position="206"/>
    </location>
</feature>